<comment type="similarity">
    <text evidence="2 9 10">Belongs to the acetokinase family.</text>
</comment>
<name>A0AAC9RLS9_9CLOT</name>
<comment type="catalytic activity">
    <reaction evidence="8 9">
        <text>butanoate + ATP = butanoyl phosphate + ADP</text>
        <dbReference type="Rhea" id="RHEA:13585"/>
        <dbReference type="ChEBI" id="CHEBI:17968"/>
        <dbReference type="ChEBI" id="CHEBI:30616"/>
        <dbReference type="ChEBI" id="CHEBI:58079"/>
        <dbReference type="ChEBI" id="CHEBI:456216"/>
        <dbReference type="EC" id="2.7.2.7"/>
    </reaction>
</comment>
<evidence type="ECO:0000313" key="12">
    <source>
        <dbReference type="Proteomes" id="UP000192478"/>
    </source>
</evidence>
<evidence type="ECO:0000256" key="5">
    <source>
        <dbReference type="ARBA" id="ARBA00022741"/>
    </source>
</evidence>
<evidence type="ECO:0000256" key="2">
    <source>
        <dbReference type="ARBA" id="ARBA00008748"/>
    </source>
</evidence>
<evidence type="ECO:0000256" key="9">
    <source>
        <dbReference type="HAMAP-Rule" id="MF_00542"/>
    </source>
</evidence>
<dbReference type="SUPFAM" id="SSF53067">
    <property type="entry name" value="Actin-like ATPase domain"/>
    <property type="match status" value="2"/>
</dbReference>
<dbReference type="PROSITE" id="PS01076">
    <property type="entry name" value="ACETATE_KINASE_2"/>
    <property type="match status" value="1"/>
</dbReference>
<accession>A0AAC9RLS9</accession>
<evidence type="ECO:0000256" key="7">
    <source>
        <dbReference type="ARBA" id="ARBA00022840"/>
    </source>
</evidence>
<dbReference type="PIRSF" id="PIRSF036458">
    <property type="entry name" value="Butyrate_kin"/>
    <property type="match status" value="1"/>
</dbReference>
<dbReference type="AlphaFoldDB" id="A0AAC9RLS9"/>
<evidence type="ECO:0000256" key="3">
    <source>
        <dbReference type="ARBA" id="ARBA00022490"/>
    </source>
</evidence>
<proteinExistence type="inferred from homology"/>
<protein>
    <recommendedName>
        <fullName evidence="9">Probable butyrate kinase</fullName>
        <shortName evidence="9">BK</shortName>
        <ecNumber evidence="9">2.7.2.7</ecNumber>
    </recommendedName>
    <alternativeName>
        <fullName evidence="9">Branched-chain carboxylic acid kinase</fullName>
    </alternativeName>
</protein>
<evidence type="ECO:0000256" key="10">
    <source>
        <dbReference type="RuleBase" id="RU003835"/>
    </source>
</evidence>
<dbReference type="InterPro" id="IPR000890">
    <property type="entry name" value="Aliphatic_acid_kin_short-chain"/>
</dbReference>
<gene>
    <name evidence="11" type="primary">buk2_1</name>
    <name evidence="9" type="synonym">buk</name>
    <name evidence="11" type="ORF">CLFO_38410</name>
</gene>
<keyword evidence="5 9" id="KW-0547">Nucleotide-binding</keyword>
<dbReference type="PRINTS" id="PR00471">
    <property type="entry name" value="ACETATEKNASE"/>
</dbReference>
<dbReference type="InterPro" id="IPR043129">
    <property type="entry name" value="ATPase_NBD"/>
</dbReference>
<dbReference type="InterPro" id="IPR023865">
    <property type="entry name" value="Aliphatic_acid_kinase_CS"/>
</dbReference>
<dbReference type="Pfam" id="PF00871">
    <property type="entry name" value="Acetate_kinase"/>
    <property type="match status" value="1"/>
</dbReference>
<evidence type="ECO:0000313" key="11">
    <source>
        <dbReference type="EMBL" id="ARE89434.1"/>
    </source>
</evidence>
<reference evidence="11 12" key="1">
    <citation type="submission" date="2017-03" db="EMBL/GenBank/DDBJ databases">
        <title>Complete sequence of Clostridium formicaceticum DSM 92.</title>
        <authorList>
            <person name="Poehlein A."/>
            <person name="Karl M."/>
            <person name="Bengelsdorf F.R."/>
            <person name="Duerre P."/>
            <person name="Daniel R."/>
        </authorList>
    </citation>
    <scope>NUCLEOTIDE SEQUENCE [LARGE SCALE GENOMIC DNA]</scope>
    <source>
        <strain evidence="11 12">DSM 92</strain>
    </source>
</reference>
<sequence>MYSQIILGERCERIMSEVYRVLAINPGSTSTKIAIFDNEKPVFEEVLRHSTSELSKYETIFDQYEFRKNIILETLSEKGINITKLSAVVGRGGLLKPIAGGTYKVEETMLKDLKKGILGQHASNLGGVLAYEIASQLNIPPFIVDPVVVDEMQEIARISGMPEIERKSIFHALNQKAVARRAAKDKGGQYEDFNFIVAHLGGGISVGAHEKGKVIDVNNGLDGDGPFSPERTGGLPTGDFAKLCFSGKYTYEEVKKKNVGQGGLVGYLGTNDGREVVKMIEAGDKKAELIYRAMAYQVAKEIGAAAAVLMGKIDAIILTGGVAYDRIFTDWIREKVSFIGEVLVYPGEDEMIALTEGALRVLREEEEAKQYQ</sequence>
<dbReference type="HAMAP" id="MF_00542">
    <property type="entry name" value="Butyrate_kinase"/>
    <property type="match status" value="1"/>
</dbReference>
<dbReference type="Proteomes" id="UP000192478">
    <property type="component" value="Chromosome"/>
</dbReference>
<dbReference type="NCBIfam" id="NF002834">
    <property type="entry name" value="PRK03011.1-5"/>
    <property type="match status" value="1"/>
</dbReference>
<dbReference type="GO" id="GO:0005737">
    <property type="term" value="C:cytoplasm"/>
    <property type="evidence" value="ECO:0007669"/>
    <property type="project" value="UniProtKB-SubCell"/>
</dbReference>
<dbReference type="PROSITE" id="PS01075">
    <property type="entry name" value="ACETATE_KINASE_1"/>
    <property type="match status" value="1"/>
</dbReference>
<dbReference type="GO" id="GO:0047761">
    <property type="term" value="F:butyrate kinase activity"/>
    <property type="evidence" value="ECO:0007669"/>
    <property type="project" value="UniProtKB-UniRule"/>
</dbReference>
<evidence type="ECO:0000256" key="1">
    <source>
        <dbReference type="ARBA" id="ARBA00004496"/>
    </source>
</evidence>
<dbReference type="NCBIfam" id="TIGR02707">
    <property type="entry name" value="butyr_kinase"/>
    <property type="match status" value="1"/>
</dbReference>
<dbReference type="PANTHER" id="PTHR21060:SF3">
    <property type="entry name" value="BUTYRATE KINASE 2-RELATED"/>
    <property type="match status" value="1"/>
</dbReference>
<dbReference type="GO" id="GO:0005524">
    <property type="term" value="F:ATP binding"/>
    <property type="evidence" value="ECO:0007669"/>
    <property type="project" value="UniProtKB-KW"/>
</dbReference>
<dbReference type="PANTHER" id="PTHR21060">
    <property type="entry name" value="ACETATE KINASE"/>
    <property type="match status" value="1"/>
</dbReference>
<keyword evidence="3 9" id="KW-0963">Cytoplasm</keyword>
<dbReference type="EMBL" id="CP020559">
    <property type="protein sequence ID" value="ARE89434.1"/>
    <property type="molecule type" value="Genomic_DNA"/>
</dbReference>
<dbReference type="InterPro" id="IPR011245">
    <property type="entry name" value="Butyrate_kin"/>
</dbReference>
<evidence type="ECO:0000256" key="4">
    <source>
        <dbReference type="ARBA" id="ARBA00022679"/>
    </source>
</evidence>
<dbReference type="CDD" id="cd24011">
    <property type="entry name" value="ASKHA_NBD_BK"/>
    <property type="match status" value="1"/>
</dbReference>
<comment type="subcellular location">
    <subcellularLocation>
        <location evidence="1 9">Cytoplasm</location>
    </subcellularLocation>
</comment>
<dbReference type="GO" id="GO:0006083">
    <property type="term" value="P:acetate metabolic process"/>
    <property type="evidence" value="ECO:0007669"/>
    <property type="project" value="TreeGrafter"/>
</dbReference>
<keyword evidence="4 9" id="KW-0808">Transferase</keyword>
<evidence type="ECO:0000256" key="8">
    <source>
        <dbReference type="ARBA" id="ARBA00048596"/>
    </source>
</evidence>
<dbReference type="EC" id="2.7.2.7" evidence="9"/>
<evidence type="ECO:0000256" key="6">
    <source>
        <dbReference type="ARBA" id="ARBA00022777"/>
    </source>
</evidence>
<dbReference type="GO" id="GO:0008776">
    <property type="term" value="F:acetate kinase activity"/>
    <property type="evidence" value="ECO:0007669"/>
    <property type="project" value="TreeGrafter"/>
</dbReference>
<organism evidence="11 12">
    <name type="scientific">Clostridium formicaceticum</name>
    <dbReference type="NCBI Taxonomy" id="1497"/>
    <lineage>
        <taxon>Bacteria</taxon>
        <taxon>Bacillati</taxon>
        <taxon>Bacillota</taxon>
        <taxon>Clostridia</taxon>
        <taxon>Eubacteriales</taxon>
        <taxon>Clostridiaceae</taxon>
        <taxon>Clostridium</taxon>
    </lineage>
</organism>
<keyword evidence="7 9" id="KW-0067">ATP-binding</keyword>
<keyword evidence="6 9" id="KW-0418">Kinase</keyword>
<dbReference type="Gene3D" id="3.30.420.40">
    <property type="match status" value="2"/>
</dbReference>